<dbReference type="EMBL" id="JBHTEB010000001">
    <property type="protein sequence ID" value="MFD0315685.1"/>
    <property type="molecule type" value="Genomic_DNA"/>
</dbReference>
<reference evidence="2" key="1">
    <citation type="journal article" date="2019" name="Int. J. Syst. Evol. Microbiol.">
        <title>The Global Catalogue of Microorganisms (GCM) 10K type strain sequencing project: providing services to taxonomists for standard genome sequencing and annotation.</title>
        <authorList>
            <consortium name="The Broad Institute Genomics Platform"/>
            <consortium name="The Broad Institute Genome Sequencing Center for Infectious Disease"/>
            <person name="Wu L."/>
            <person name="Ma J."/>
        </authorList>
    </citation>
    <scope>NUCLEOTIDE SEQUENCE [LARGE SCALE GENOMIC DNA]</scope>
    <source>
        <strain evidence="2">CGMCC 4.7400</strain>
    </source>
</reference>
<dbReference type="RefSeq" id="WP_381609195.1">
    <property type="nucleotide sequence ID" value="NZ_JBHTEB010000001.1"/>
</dbReference>
<evidence type="ECO:0000313" key="2">
    <source>
        <dbReference type="Proteomes" id="UP001597023"/>
    </source>
</evidence>
<keyword evidence="2" id="KW-1185">Reference proteome</keyword>
<gene>
    <name evidence="1" type="ORF">ACFQZ6_15915</name>
</gene>
<evidence type="ECO:0000313" key="1">
    <source>
        <dbReference type="EMBL" id="MFD0315685.1"/>
    </source>
</evidence>
<name>A0ABW2WBB9_9ACTN</name>
<comment type="caution">
    <text evidence="1">The sequence shown here is derived from an EMBL/GenBank/DDBJ whole genome shotgun (WGS) entry which is preliminary data.</text>
</comment>
<organism evidence="1 2">
    <name type="scientific">Streptomyces flavalbus</name>
    <dbReference type="NCBI Taxonomy" id="2665155"/>
    <lineage>
        <taxon>Bacteria</taxon>
        <taxon>Bacillati</taxon>
        <taxon>Actinomycetota</taxon>
        <taxon>Actinomycetes</taxon>
        <taxon>Kitasatosporales</taxon>
        <taxon>Streptomycetaceae</taxon>
        <taxon>Streptomyces</taxon>
    </lineage>
</organism>
<proteinExistence type="predicted"/>
<sequence>MSTLAQQVGFTAELARVVRAARRDTAVAFGATDFRTSADGVREILPRGADQVFECLARAVVTF</sequence>
<protein>
    <submittedName>
        <fullName evidence="1">Uncharacterized protein</fullName>
    </submittedName>
</protein>
<accession>A0ABW2WBB9</accession>
<dbReference type="Proteomes" id="UP001597023">
    <property type="component" value="Unassembled WGS sequence"/>
</dbReference>